<dbReference type="Gene3D" id="3.80.30.20">
    <property type="entry name" value="tm_1862 like domain"/>
    <property type="match status" value="1"/>
</dbReference>
<protein>
    <recommendedName>
        <fullName evidence="1">Radical SAM core domain-containing protein</fullName>
    </recommendedName>
</protein>
<dbReference type="PANTHER" id="PTHR42731:SF5">
    <property type="entry name" value="RADICAL SAM DOMAIN PROTEIN"/>
    <property type="match status" value="1"/>
</dbReference>
<dbReference type="InterPro" id="IPR006638">
    <property type="entry name" value="Elp3/MiaA/NifB-like_rSAM"/>
</dbReference>
<dbReference type="InterPro" id="IPR058240">
    <property type="entry name" value="rSAM_sf"/>
</dbReference>
<accession>A0A484HLI1</accession>
<dbReference type="EMBL" id="CAACVI010000050">
    <property type="protein sequence ID" value="VEN75295.1"/>
    <property type="molecule type" value="Genomic_DNA"/>
</dbReference>
<dbReference type="Pfam" id="PF19864">
    <property type="entry name" value="Radical_SAM_N2"/>
    <property type="match status" value="1"/>
</dbReference>
<evidence type="ECO:0000259" key="1">
    <source>
        <dbReference type="PROSITE" id="PS51918"/>
    </source>
</evidence>
<dbReference type="PANTHER" id="PTHR42731">
    <property type="entry name" value="SLL1084 PROTEIN"/>
    <property type="match status" value="1"/>
</dbReference>
<dbReference type="InterPro" id="IPR023404">
    <property type="entry name" value="rSAM_horseshoe"/>
</dbReference>
<reference evidence="2" key="1">
    <citation type="submission" date="2019-01" db="EMBL/GenBank/DDBJ databases">
        <authorList>
            <consortium name="Genoscope - CEA"/>
            <person name="William W."/>
        </authorList>
    </citation>
    <scope>NUCLEOTIDE SEQUENCE</scope>
    <source>
        <strain evidence="2">CR-1</strain>
    </source>
</reference>
<dbReference type="InterPro" id="IPR007197">
    <property type="entry name" value="rSAM"/>
</dbReference>
<dbReference type="SFLD" id="SFLDS00029">
    <property type="entry name" value="Radical_SAM"/>
    <property type="match status" value="1"/>
</dbReference>
<dbReference type="AlphaFoldDB" id="A0A484HLI1"/>
<proteinExistence type="predicted"/>
<dbReference type="SUPFAM" id="SSF102114">
    <property type="entry name" value="Radical SAM enzymes"/>
    <property type="match status" value="1"/>
</dbReference>
<dbReference type="SFLD" id="SFLDG01082">
    <property type="entry name" value="B12-binding_domain_containing"/>
    <property type="match status" value="1"/>
</dbReference>
<dbReference type="GO" id="GO:0051536">
    <property type="term" value="F:iron-sulfur cluster binding"/>
    <property type="evidence" value="ECO:0007669"/>
    <property type="project" value="InterPro"/>
</dbReference>
<sequence length="581" mass="63406">MTRGPGPGGRKKTGGDETGAVVKSWKNRISVALAYPNVYGVGMPNLGFQAVYSQLNALDHVVCERAFLSGSGSGPRALESGRPLADFDIIAFSVSFENDFVHIPMMLNAAGIPLYSRRRDRPLPLVMAGGVACLLNPEPLADFMDCFLIGESEALLKPFFNRYDPSLDRRALLADLARHVSGLYVPSFYQVSRQSDGSIKKIAPIADVPPRVRRMVKADIADEPVRSVVLSSGSAFGRMFLVEASRGCFRGCRFCAAGFAGRPPRFFSFSALEKAIKEGARKSDRVGLVGAALSDFKDMDRLGRLAAREGVRLSFSSLRADSIDDRLADLLRENGVKTAVIAPEAGSERMRRVINKGMDESDILSAAETFAGRGVLNLKLYFMTGLPTEEPGDAAAIVDLCRRVRERFADASREKGRMGSVTVSLNPFVPKPLTPFQWAPAPGVADMKKKIRAISNGLRAVPNIRIHGNSPREAHVQALLSRGDRRTSKALEMAAGEGGKWTRVLAGLKSDKGPRVVRERGPEERFPWEIIDSGLDRDFLRREYEKALAGRASPPCPMTDCDLCARGCMSENIFKKNGLKP</sequence>
<organism evidence="2">
    <name type="scientific">uncultured Desulfobacteraceae bacterium</name>
    <dbReference type="NCBI Taxonomy" id="218296"/>
    <lineage>
        <taxon>Bacteria</taxon>
        <taxon>Pseudomonadati</taxon>
        <taxon>Thermodesulfobacteriota</taxon>
        <taxon>Desulfobacteria</taxon>
        <taxon>Desulfobacterales</taxon>
        <taxon>Desulfobacteraceae</taxon>
        <taxon>environmental samples</taxon>
    </lineage>
</organism>
<dbReference type="PROSITE" id="PS51918">
    <property type="entry name" value="RADICAL_SAM"/>
    <property type="match status" value="1"/>
</dbReference>
<dbReference type="CDD" id="cd01335">
    <property type="entry name" value="Radical_SAM"/>
    <property type="match status" value="1"/>
</dbReference>
<dbReference type="Pfam" id="PF04055">
    <property type="entry name" value="Radical_SAM"/>
    <property type="match status" value="1"/>
</dbReference>
<dbReference type="InterPro" id="IPR045784">
    <property type="entry name" value="Radical_SAM_N2"/>
</dbReference>
<evidence type="ECO:0000313" key="2">
    <source>
        <dbReference type="EMBL" id="VEN75295.1"/>
    </source>
</evidence>
<dbReference type="SMART" id="SM00729">
    <property type="entry name" value="Elp3"/>
    <property type="match status" value="1"/>
</dbReference>
<name>A0A484HLI1_9BACT</name>
<dbReference type="GO" id="GO:0003824">
    <property type="term" value="F:catalytic activity"/>
    <property type="evidence" value="ECO:0007669"/>
    <property type="project" value="InterPro"/>
</dbReference>
<gene>
    <name evidence="2" type="ORF">EPICR_70137</name>
</gene>
<feature type="domain" description="Radical SAM core" evidence="1">
    <location>
        <begin position="234"/>
        <end position="472"/>
    </location>
</feature>